<evidence type="ECO:0000256" key="1">
    <source>
        <dbReference type="ARBA" id="ARBA00009437"/>
    </source>
</evidence>
<evidence type="ECO:0000256" key="3">
    <source>
        <dbReference type="ARBA" id="ARBA00023125"/>
    </source>
</evidence>
<dbReference type="GO" id="GO:0006351">
    <property type="term" value="P:DNA-templated transcription"/>
    <property type="evidence" value="ECO:0007669"/>
    <property type="project" value="TreeGrafter"/>
</dbReference>
<dbReference type="Pfam" id="PF03466">
    <property type="entry name" value="LysR_substrate"/>
    <property type="match status" value="1"/>
</dbReference>
<sequence length="323" mass="35050">MRNSASPAAHLDHIGDLLAFVRVADTQSFTAAAEKLGLSRSAMGKCIARLEQGLGARLLHRSTRSVSLSDEGRVFYEYAQRILSEVDNATDAMASRKQAPRGRLRIDLPVSLGRLHVMPLLRDYLREWPEVDADVSFSDDYTDLVRDGVDVAIRIGGETDSRLVRRVLAPHRLITCASPEYLDRHGIPATPDDLTAHQTLAYTHAGALVPWRYAVNGRERNVQVAGRLRLGNTEALRDAALAGAGIAQLGAFLVGEDLRAGRLTPLLESAAPPGAPVCAVYPHRRHLAPKVRVLIDAIAGRWSAGAPWAADALPRRPPASDPL</sequence>
<dbReference type="SUPFAM" id="SSF46785">
    <property type="entry name" value="Winged helix' DNA-binding domain"/>
    <property type="match status" value="1"/>
</dbReference>
<dbReference type="RefSeq" id="WP_175208886.1">
    <property type="nucleotide sequence ID" value="NZ_CADILG010000034.1"/>
</dbReference>
<dbReference type="Gene3D" id="1.10.10.10">
    <property type="entry name" value="Winged helix-like DNA-binding domain superfamily/Winged helix DNA-binding domain"/>
    <property type="match status" value="1"/>
</dbReference>
<keyword evidence="2" id="KW-0805">Transcription regulation</keyword>
<dbReference type="PRINTS" id="PR00039">
    <property type="entry name" value="HTHLYSR"/>
</dbReference>
<dbReference type="InterPro" id="IPR036388">
    <property type="entry name" value="WH-like_DNA-bd_sf"/>
</dbReference>
<gene>
    <name evidence="6" type="primary">dmlR_13</name>
    <name evidence="6" type="ORF">LMG26858_04116</name>
</gene>
<dbReference type="SUPFAM" id="SSF53850">
    <property type="entry name" value="Periplasmic binding protein-like II"/>
    <property type="match status" value="1"/>
</dbReference>
<evidence type="ECO:0000256" key="2">
    <source>
        <dbReference type="ARBA" id="ARBA00023015"/>
    </source>
</evidence>
<evidence type="ECO:0000259" key="5">
    <source>
        <dbReference type="PROSITE" id="PS50931"/>
    </source>
</evidence>
<name>A0A6S7E6J0_9BURK</name>
<proteinExistence type="inferred from homology"/>
<dbReference type="PANTHER" id="PTHR30537">
    <property type="entry name" value="HTH-TYPE TRANSCRIPTIONAL REGULATOR"/>
    <property type="match status" value="1"/>
</dbReference>
<reference evidence="6 7" key="1">
    <citation type="submission" date="2020-04" db="EMBL/GenBank/DDBJ databases">
        <authorList>
            <person name="De Canck E."/>
        </authorList>
    </citation>
    <scope>NUCLEOTIDE SEQUENCE [LARGE SCALE GENOMIC DNA]</scope>
    <source>
        <strain evidence="6 7">LMG 26858</strain>
    </source>
</reference>
<dbReference type="PROSITE" id="PS50931">
    <property type="entry name" value="HTH_LYSR"/>
    <property type="match status" value="1"/>
</dbReference>
<protein>
    <submittedName>
        <fullName evidence="6">HTH-type transcriptional regulator DmlR</fullName>
    </submittedName>
</protein>
<dbReference type="FunFam" id="3.40.190.290:FF:000001">
    <property type="entry name" value="Transcriptional regulator, LysR family"/>
    <property type="match status" value="1"/>
</dbReference>
<evidence type="ECO:0000313" key="6">
    <source>
        <dbReference type="EMBL" id="CAB3898725.1"/>
    </source>
</evidence>
<dbReference type="PANTHER" id="PTHR30537:SF5">
    <property type="entry name" value="HTH-TYPE TRANSCRIPTIONAL ACTIVATOR TTDR-RELATED"/>
    <property type="match status" value="1"/>
</dbReference>
<comment type="similarity">
    <text evidence="1">Belongs to the LysR transcriptional regulatory family.</text>
</comment>
<dbReference type="InterPro" id="IPR036390">
    <property type="entry name" value="WH_DNA-bd_sf"/>
</dbReference>
<dbReference type="AlphaFoldDB" id="A0A6S7E6J0"/>
<accession>A0A6S7E6J0</accession>
<evidence type="ECO:0000256" key="4">
    <source>
        <dbReference type="ARBA" id="ARBA00023163"/>
    </source>
</evidence>
<keyword evidence="7" id="KW-1185">Reference proteome</keyword>
<dbReference type="Gene3D" id="3.40.190.290">
    <property type="match status" value="1"/>
</dbReference>
<keyword evidence="3" id="KW-0238">DNA-binding</keyword>
<dbReference type="EMBL" id="CADILG010000034">
    <property type="protein sequence ID" value="CAB3898725.1"/>
    <property type="molecule type" value="Genomic_DNA"/>
</dbReference>
<dbReference type="InterPro" id="IPR058163">
    <property type="entry name" value="LysR-type_TF_proteobact-type"/>
</dbReference>
<organism evidence="6 7">
    <name type="scientific">Achromobacter anxifer</name>
    <dbReference type="NCBI Taxonomy" id="1287737"/>
    <lineage>
        <taxon>Bacteria</taxon>
        <taxon>Pseudomonadati</taxon>
        <taxon>Pseudomonadota</taxon>
        <taxon>Betaproteobacteria</taxon>
        <taxon>Burkholderiales</taxon>
        <taxon>Alcaligenaceae</taxon>
        <taxon>Achromobacter</taxon>
    </lineage>
</organism>
<dbReference type="Pfam" id="PF00126">
    <property type="entry name" value="HTH_1"/>
    <property type="match status" value="1"/>
</dbReference>
<feature type="domain" description="HTH lysR-type" evidence="5">
    <location>
        <begin position="16"/>
        <end position="69"/>
    </location>
</feature>
<evidence type="ECO:0000313" key="7">
    <source>
        <dbReference type="Proteomes" id="UP000494117"/>
    </source>
</evidence>
<dbReference type="CDD" id="cd08422">
    <property type="entry name" value="PBP2_CrgA_like"/>
    <property type="match status" value="1"/>
</dbReference>
<dbReference type="FunFam" id="1.10.10.10:FF:000001">
    <property type="entry name" value="LysR family transcriptional regulator"/>
    <property type="match status" value="1"/>
</dbReference>
<dbReference type="GO" id="GO:0003700">
    <property type="term" value="F:DNA-binding transcription factor activity"/>
    <property type="evidence" value="ECO:0007669"/>
    <property type="project" value="InterPro"/>
</dbReference>
<dbReference type="GO" id="GO:0043565">
    <property type="term" value="F:sequence-specific DNA binding"/>
    <property type="evidence" value="ECO:0007669"/>
    <property type="project" value="TreeGrafter"/>
</dbReference>
<dbReference type="Proteomes" id="UP000494117">
    <property type="component" value="Unassembled WGS sequence"/>
</dbReference>
<keyword evidence="4" id="KW-0804">Transcription</keyword>
<dbReference type="InterPro" id="IPR005119">
    <property type="entry name" value="LysR_subst-bd"/>
</dbReference>
<dbReference type="InterPro" id="IPR000847">
    <property type="entry name" value="LysR_HTH_N"/>
</dbReference>